<dbReference type="STRING" id="1289135.A966_07864"/>
<dbReference type="Proteomes" id="UP000011663">
    <property type="component" value="Unassembled WGS sequence"/>
</dbReference>
<dbReference type="OrthoDB" id="9802417at2"/>
<dbReference type="Pfam" id="PF04365">
    <property type="entry name" value="BrnT_toxin"/>
    <property type="match status" value="1"/>
</dbReference>
<accession>A0A2U4EVM2</accession>
<evidence type="ECO:0000313" key="1">
    <source>
        <dbReference type="EMBL" id="EKV56938.1"/>
    </source>
</evidence>
<dbReference type="Gene3D" id="3.10.450.530">
    <property type="entry name" value="Ribonuclease toxin, BrnT, of type II toxin-antitoxin system"/>
    <property type="match status" value="1"/>
</dbReference>
<proteinExistence type="predicted"/>
<dbReference type="GeneID" id="66487990"/>
<gene>
    <name evidence="1" type="ORF">A966_07864</name>
</gene>
<organism evidence="1 2">
    <name type="scientific">Brachyspira hampsonii 30446</name>
    <dbReference type="NCBI Taxonomy" id="1289135"/>
    <lineage>
        <taxon>Bacteria</taxon>
        <taxon>Pseudomonadati</taxon>
        <taxon>Spirochaetota</taxon>
        <taxon>Spirochaetia</taxon>
        <taxon>Brachyspirales</taxon>
        <taxon>Brachyspiraceae</taxon>
        <taxon>Brachyspira</taxon>
    </lineage>
</organism>
<reference evidence="1 2" key="1">
    <citation type="submission" date="2012-07" db="EMBL/GenBank/DDBJ databases">
        <title>Genome sequence of Brachyspira sp. 30446, isolated from a pig with mucohaemorrhagic colitis.</title>
        <authorList>
            <person name="Rubin J.E."/>
            <person name="Fernando C."/>
            <person name="Harding J.C.S."/>
            <person name="Hill J.E."/>
        </authorList>
    </citation>
    <scope>NUCLEOTIDE SEQUENCE [LARGE SCALE GENOMIC DNA]</scope>
    <source>
        <strain evidence="1 2">30446</strain>
    </source>
</reference>
<dbReference type="RefSeq" id="WP_008724142.1">
    <property type="nucleotide sequence ID" value="NZ_JH994111.1"/>
</dbReference>
<protein>
    <recommendedName>
        <fullName evidence="3">BrnT family toxin</fullName>
    </recommendedName>
</protein>
<evidence type="ECO:0008006" key="3">
    <source>
        <dbReference type="Google" id="ProtNLM"/>
    </source>
</evidence>
<name>A0A2U4EVM2_9SPIR</name>
<dbReference type="InterPro" id="IPR007460">
    <property type="entry name" value="BrnT_toxin"/>
</dbReference>
<dbReference type="EMBL" id="ALNZ01000026">
    <property type="protein sequence ID" value="EKV56938.1"/>
    <property type="molecule type" value="Genomic_DNA"/>
</dbReference>
<dbReference type="InterPro" id="IPR038573">
    <property type="entry name" value="BrnT_sf"/>
</dbReference>
<evidence type="ECO:0000313" key="2">
    <source>
        <dbReference type="Proteomes" id="UP000011663"/>
    </source>
</evidence>
<comment type="caution">
    <text evidence="1">The sequence shown here is derived from an EMBL/GenBank/DDBJ whole genome shotgun (WGS) entry which is preliminary data.</text>
</comment>
<sequence>MIKFEWDNNKNLINIKKHKISFEDAIYVFSDKNALIMKDEEHSDYEDRFITMGNIKRKFIIVVVHTDRTKNSNEEVIRIISARYATKNEINQYYNRGNHE</sequence>
<dbReference type="AlphaFoldDB" id="A0A2U4EVM2"/>